<evidence type="ECO:0000313" key="1">
    <source>
        <dbReference type="EMBL" id="ORY62777.1"/>
    </source>
</evidence>
<proteinExistence type="predicted"/>
<sequence length="194" mass="23149">MKILEFITLIILGVYANAVFGFKWPDHNWDIEFERVNIKLNGNESGDQLMIKSIDAGLFNKDIDEETYCTYTFSETRKMHFILCHTTIKNYSKRNTAKKYYFFIDFGRDKDHEPRCDDGYDITSSTEFYFDLINDKDKKTTKYLGELRFNKFATEKNLPFEGGNTKKYFRIMNDYCYYALPFEKVEIYTYDPGF</sequence>
<protein>
    <submittedName>
        <fullName evidence="1">Uncharacterized protein</fullName>
    </submittedName>
</protein>
<organism evidence="1 2">
    <name type="scientific">Neocallimastix californiae</name>
    <dbReference type="NCBI Taxonomy" id="1754190"/>
    <lineage>
        <taxon>Eukaryota</taxon>
        <taxon>Fungi</taxon>
        <taxon>Fungi incertae sedis</taxon>
        <taxon>Chytridiomycota</taxon>
        <taxon>Chytridiomycota incertae sedis</taxon>
        <taxon>Neocallimastigomycetes</taxon>
        <taxon>Neocallimastigales</taxon>
        <taxon>Neocallimastigaceae</taxon>
        <taxon>Neocallimastix</taxon>
    </lineage>
</organism>
<reference evidence="1 2" key="1">
    <citation type="submission" date="2016-08" db="EMBL/GenBank/DDBJ databases">
        <title>A Parts List for Fungal Cellulosomes Revealed by Comparative Genomics.</title>
        <authorList>
            <consortium name="DOE Joint Genome Institute"/>
            <person name="Haitjema C.H."/>
            <person name="Gilmore S.P."/>
            <person name="Henske J.K."/>
            <person name="Solomon K.V."/>
            <person name="De Groot R."/>
            <person name="Kuo A."/>
            <person name="Mondo S.J."/>
            <person name="Salamov A.A."/>
            <person name="Labutti K."/>
            <person name="Zhao Z."/>
            <person name="Chiniquy J."/>
            <person name="Barry K."/>
            <person name="Brewer H.M."/>
            <person name="Purvine S.O."/>
            <person name="Wright A.T."/>
            <person name="Boxma B."/>
            <person name="Van Alen T."/>
            <person name="Hackstein J.H."/>
            <person name="Baker S.E."/>
            <person name="Grigoriev I.V."/>
            <person name="O'Malley M.A."/>
        </authorList>
    </citation>
    <scope>NUCLEOTIDE SEQUENCE [LARGE SCALE GENOMIC DNA]</scope>
    <source>
        <strain evidence="1 2">G1</strain>
    </source>
</reference>
<evidence type="ECO:0000313" key="2">
    <source>
        <dbReference type="Proteomes" id="UP000193920"/>
    </source>
</evidence>
<dbReference type="AlphaFoldDB" id="A0A1Y2DU56"/>
<dbReference type="EMBL" id="MCOG01000057">
    <property type="protein sequence ID" value="ORY62777.1"/>
    <property type="molecule type" value="Genomic_DNA"/>
</dbReference>
<comment type="caution">
    <text evidence="1">The sequence shown here is derived from an EMBL/GenBank/DDBJ whole genome shotgun (WGS) entry which is preliminary data.</text>
</comment>
<accession>A0A1Y2DU56</accession>
<name>A0A1Y2DU56_9FUNG</name>
<gene>
    <name evidence="1" type="ORF">LY90DRAFT_701001</name>
</gene>
<dbReference type="Proteomes" id="UP000193920">
    <property type="component" value="Unassembled WGS sequence"/>
</dbReference>
<keyword evidence="2" id="KW-1185">Reference proteome</keyword>